<protein>
    <submittedName>
        <fullName evidence="2">Uncharacterized protein</fullName>
    </submittedName>
</protein>
<dbReference type="Proteomes" id="UP000887565">
    <property type="component" value="Unplaced"/>
</dbReference>
<organism evidence="1 2">
    <name type="scientific">Romanomermis culicivorax</name>
    <name type="common">Nematode worm</name>
    <dbReference type="NCBI Taxonomy" id="13658"/>
    <lineage>
        <taxon>Eukaryota</taxon>
        <taxon>Metazoa</taxon>
        <taxon>Ecdysozoa</taxon>
        <taxon>Nematoda</taxon>
        <taxon>Enoplea</taxon>
        <taxon>Dorylaimia</taxon>
        <taxon>Mermithida</taxon>
        <taxon>Mermithoidea</taxon>
        <taxon>Mermithidae</taxon>
        <taxon>Romanomermis</taxon>
    </lineage>
</organism>
<sequence>MQIVKLFATVSDAVIVQHFSFDFPPISNAAYWGDVYVPSGPKLATIVDVFVFQSEKVPNEAPNYFQWSRDKHEEVL</sequence>
<keyword evidence="1" id="KW-1185">Reference proteome</keyword>
<evidence type="ECO:0000313" key="2">
    <source>
        <dbReference type="WBParaSite" id="nRc.2.0.1.t33907-RA"/>
    </source>
</evidence>
<evidence type="ECO:0000313" key="1">
    <source>
        <dbReference type="Proteomes" id="UP000887565"/>
    </source>
</evidence>
<accession>A0A915K7N8</accession>
<name>A0A915K7N8_ROMCU</name>
<dbReference type="AlphaFoldDB" id="A0A915K7N8"/>
<reference evidence="2" key="1">
    <citation type="submission" date="2022-11" db="UniProtKB">
        <authorList>
            <consortium name="WormBaseParasite"/>
        </authorList>
    </citation>
    <scope>IDENTIFICATION</scope>
</reference>
<proteinExistence type="predicted"/>
<dbReference type="WBParaSite" id="nRc.2.0.1.t33907-RA">
    <property type="protein sequence ID" value="nRc.2.0.1.t33907-RA"/>
    <property type="gene ID" value="nRc.2.0.1.g33907"/>
</dbReference>